<keyword evidence="3" id="KW-0964">Secreted</keyword>
<reference evidence="5 6" key="1">
    <citation type="submission" date="2016-03" db="EMBL/GenBank/DDBJ databases">
        <title>Comparative genomics of the ectomycorrhizal sister species Rhizopogon vinicolor and Rhizopogon vesiculosus (Basidiomycota: Boletales) reveals a divergence of the mating type B locus.</title>
        <authorList>
            <person name="Mujic A.B."/>
            <person name="Kuo A."/>
            <person name="Tritt A."/>
            <person name="Lipzen A."/>
            <person name="Chen C."/>
            <person name="Johnson J."/>
            <person name="Sharma A."/>
            <person name="Barry K."/>
            <person name="Grigoriev I.V."/>
            <person name="Spatafora J.W."/>
        </authorList>
    </citation>
    <scope>NUCLEOTIDE SEQUENCE [LARGE SCALE GENOMIC DNA]</scope>
    <source>
        <strain evidence="5 6">AM-OR11-056</strain>
    </source>
</reference>
<name>A0A1J8QA28_9AGAM</name>
<evidence type="ECO:0000256" key="3">
    <source>
        <dbReference type="ARBA" id="ARBA00022525"/>
    </source>
</evidence>
<evidence type="ECO:0000256" key="1">
    <source>
        <dbReference type="ARBA" id="ARBA00004340"/>
    </source>
</evidence>
<evidence type="ECO:0000256" key="2">
    <source>
        <dbReference type="ARBA" id="ARBA00004613"/>
    </source>
</evidence>
<protein>
    <recommendedName>
        <fullName evidence="4">Crinkler effector protein N-terminal domain-containing protein</fullName>
    </recommendedName>
</protein>
<accession>A0A1J8QA28</accession>
<dbReference type="Proteomes" id="UP000183567">
    <property type="component" value="Unassembled WGS sequence"/>
</dbReference>
<dbReference type="Pfam" id="PF20147">
    <property type="entry name" value="Crinkler"/>
    <property type="match status" value="1"/>
</dbReference>
<feature type="domain" description="Crinkler effector protein N-terminal" evidence="4">
    <location>
        <begin position="8"/>
        <end position="94"/>
    </location>
</feature>
<dbReference type="GO" id="GO:0005576">
    <property type="term" value="C:extracellular region"/>
    <property type="evidence" value="ECO:0007669"/>
    <property type="project" value="UniProtKB-SubCell"/>
</dbReference>
<organism evidence="5 6">
    <name type="scientific">Rhizopogon vesiculosus</name>
    <dbReference type="NCBI Taxonomy" id="180088"/>
    <lineage>
        <taxon>Eukaryota</taxon>
        <taxon>Fungi</taxon>
        <taxon>Dikarya</taxon>
        <taxon>Basidiomycota</taxon>
        <taxon>Agaricomycotina</taxon>
        <taxon>Agaricomycetes</taxon>
        <taxon>Agaricomycetidae</taxon>
        <taxon>Boletales</taxon>
        <taxon>Suillineae</taxon>
        <taxon>Rhizopogonaceae</taxon>
        <taxon>Rhizopogon</taxon>
    </lineage>
</organism>
<gene>
    <name evidence="5" type="ORF">AZE42_10092</name>
</gene>
<comment type="caution">
    <text evidence="5">The sequence shown here is derived from an EMBL/GenBank/DDBJ whole genome shotgun (WGS) entry which is preliminary data.</text>
</comment>
<evidence type="ECO:0000259" key="4">
    <source>
        <dbReference type="Pfam" id="PF20147"/>
    </source>
</evidence>
<proteinExistence type="predicted"/>
<dbReference type="EMBL" id="LVVM01001967">
    <property type="protein sequence ID" value="OJA17527.1"/>
    <property type="molecule type" value="Genomic_DNA"/>
</dbReference>
<dbReference type="GO" id="GO:0043657">
    <property type="term" value="C:host cell"/>
    <property type="evidence" value="ECO:0007669"/>
    <property type="project" value="UniProtKB-SubCell"/>
</dbReference>
<evidence type="ECO:0000313" key="5">
    <source>
        <dbReference type="EMBL" id="OJA17527.1"/>
    </source>
</evidence>
<comment type="subcellular location">
    <subcellularLocation>
        <location evidence="1">Host cell</location>
    </subcellularLocation>
    <subcellularLocation>
        <location evidence="2">Secreted</location>
    </subcellularLocation>
</comment>
<dbReference type="AlphaFoldDB" id="A0A1J8QA28"/>
<keyword evidence="6" id="KW-1185">Reference proteome</keyword>
<evidence type="ECO:0000313" key="6">
    <source>
        <dbReference type="Proteomes" id="UP000183567"/>
    </source>
</evidence>
<dbReference type="InterPro" id="IPR045379">
    <property type="entry name" value="Crinkler_N"/>
</dbReference>
<sequence length="215" mass="24809">MSNSVFYINCLIWGHPADKIFTVIIERTQKVGDLKVTIAGQTKLPYDIELFHANVAPEANVALDQSTLLNEPLRILSDIFNPIPNNDKINIIVRVSRLRRWTENDVRNNLGNDGVFVDYEAATEYEGKTFFDLVRTNDHFNDIYKPLSPFVGPAVVETDKEFKAFYNIFEDFIADVQHIKEDPSSSLKAIKFYEYFISPAFFDVRKLGQHFEYKS</sequence>